<evidence type="ECO:0000313" key="2">
    <source>
        <dbReference type="Ensembl" id="ENSGWIP00000005672.1"/>
    </source>
</evidence>
<dbReference type="Gene3D" id="3.40.33.10">
    <property type="entry name" value="CAP"/>
    <property type="match status" value="1"/>
</dbReference>
<proteinExistence type="predicted"/>
<dbReference type="AlphaFoldDB" id="A0A8C5G0H0"/>
<dbReference type="InterPro" id="IPR035940">
    <property type="entry name" value="CAP_sf"/>
</dbReference>
<reference evidence="2" key="1">
    <citation type="submission" date="2020-06" db="EMBL/GenBank/DDBJ databases">
        <authorList>
            <consortium name="Wellcome Sanger Institute Data Sharing"/>
        </authorList>
    </citation>
    <scope>NUCLEOTIDE SEQUENCE [LARGE SCALE GENOMIC DNA]</scope>
</reference>
<protein>
    <recommendedName>
        <fullName evidence="1">EGF-like domain-containing protein</fullName>
    </recommendedName>
</protein>
<dbReference type="PROSITE" id="PS00022">
    <property type="entry name" value="EGF_1"/>
    <property type="match status" value="1"/>
</dbReference>
<accession>A0A8C5G0H0</accession>
<dbReference type="PRINTS" id="PR00837">
    <property type="entry name" value="V5TPXLIKE"/>
</dbReference>
<feature type="domain" description="EGF-like" evidence="1">
    <location>
        <begin position="167"/>
        <end position="178"/>
    </location>
</feature>
<dbReference type="Ensembl" id="ENSGWIT00000006174.1">
    <property type="protein sequence ID" value="ENSGWIP00000005672.1"/>
    <property type="gene ID" value="ENSGWIG00000003181.1"/>
</dbReference>
<dbReference type="PANTHER" id="PTHR10334">
    <property type="entry name" value="CYSTEINE-RICH SECRETORY PROTEIN-RELATED"/>
    <property type="match status" value="1"/>
</dbReference>
<dbReference type="SUPFAM" id="SSF55797">
    <property type="entry name" value="PR-1-like"/>
    <property type="match status" value="1"/>
</dbReference>
<dbReference type="SMART" id="SM00198">
    <property type="entry name" value="SCP"/>
    <property type="match status" value="1"/>
</dbReference>
<dbReference type="InterPro" id="IPR000742">
    <property type="entry name" value="EGF"/>
</dbReference>
<organism evidence="2 3">
    <name type="scientific">Gouania willdenowi</name>
    <name type="common">Blunt-snouted clingfish</name>
    <name type="synonym">Lepadogaster willdenowi</name>
    <dbReference type="NCBI Taxonomy" id="441366"/>
    <lineage>
        <taxon>Eukaryota</taxon>
        <taxon>Metazoa</taxon>
        <taxon>Chordata</taxon>
        <taxon>Craniata</taxon>
        <taxon>Vertebrata</taxon>
        <taxon>Euteleostomi</taxon>
        <taxon>Actinopterygii</taxon>
        <taxon>Neopterygii</taxon>
        <taxon>Teleostei</taxon>
        <taxon>Neoteleostei</taxon>
        <taxon>Acanthomorphata</taxon>
        <taxon>Ovalentaria</taxon>
        <taxon>Blenniimorphae</taxon>
        <taxon>Blenniiformes</taxon>
        <taxon>Gobiesocoidei</taxon>
        <taxon>Gobiesocidae</taxon>
        <taxon>Gobiesocinae</taxon>
        <taxon>Gouania</taxon>
    </lineage>
</organism>
<reference evidence="2" key="2">
    <citation type="submission" date="2025-08" db="UniProtKB">
        <authorList>
            <consortium name="Ensembl"/>
        </authorList>
    </citation>
    <scope>IDENTIFICATION</scope>
</reference>
<evidence type="ECO:0000313" key="3">
    <source>
        <dbReference type="Proteomes" id="UP000694680"/>
    </source>
</evidence>
<name>A0A8C5G0H0_GOUWI</name>
<dbReference type="Proteomes" id="UP000694680">
    <property type="component" value="Chromosome 3"/>
</dbReference>
<keyword evidence="3" id="KW-1185">Reference proteome</keyword>
<dbReference type="InterPro" id="IPR001283">
    <property type="entry name" value="CRISP-related"/>
</dbReference>
<reference evidence="2" key="3">
    <citation type="submission" date="2025-09" db="UniProtKB">
        <authorList>
            <consortium name="Ensembl"/>
        </authorList>
    </citation>
    <scope>IDENTIFICATION</scope>
</reference>
<dbReference type="Pfam" id="PF00188">
    <property type="entry name" value="CAP"/>
    <property type="match status" value="1"/>
</dbReference>
<dbReference type="InterPro" id="IPR014044">
    <property type="entry name" value="CAP_dom"/>
</dbReference>
<evidence type="ECO:0000259" key="1">
    <source>
        <dbReference type="PROSITE" id="PS00022"/>
    </source>
</evidence>
<sequence>NRLERATMCQADIPLHQSSSFSHIGWNVRLSVYGTASFSDILDSWFEEEKNFLYLSGQCRENATCQHYTQLIWATSSQVGCASHLCPRDEDLWEIFVCAYYPGGNWELNGQLVMPYRSGLYCSLCTSSMSGCYKLWEHVSGLCEIPKNPCRMSCGQNGHLNVSLCKCNCEPGFTGRFCQVRCSGRCVHGHFKEEECSCVCDVGFGGADCAGICVLSLLVFLDT</sequence>